<evidence type="ECO:0000313" key="3">
    <source>
        <dbReference type="Proteomes" id="UP001152523"/>
    </source>
</evidence>
<reference evidence="2" key="1">
    <citation type="submission" date="2022-07" db="EMBL/GenBank/DDBJ databases">
        <authorList>
            <person name="Macas J."/>
            <person name="Novak P."/>
            <person name="Neumann P."/>
        </authorList>
    </citation>
    <scope>NUCLEOTIDE SEQUENCE</scope>
</reference>
<keyword evidence="1" id="KW-1133">Transmembrane helix</keyword>
<name>A0AAV0CXC9_9ASTE</name>
<feature type="non-terminal residue" evidence="2">
    <location>
        <position position="152"/>
    </location>
</feature>
<proteinExistence type="predicted"/>
<accession>A0AAV0CXC9</accession>
<evidence type="ECO:0000256" key="1">
    <source>
        <dbReference type="SAM" id="Phobius"/>
    </source>
</evidence>
<protein>
    <submittedName>
        <fullName evidence="2">Uncharacterized protein</fullName>
    </submittedName>
</protein>
<comment type="caution">
    <text evidence="2">The sequence shown here is derived from an EMBL/GenBank/DDBJ whole genome shotgun (WGS) entry which is preliminary data.</text>
</comment>
<organism evidence="2 3">
    <name type="scientific">Cuscuta epithymum</name>
    <dbReference type="NCBI Taxonomy" id="186058"/>
    <lineage>
        <taxon>Eukaryota</taxon>
        <taxon>Viridiplantae</taxon>
        <taxon>Streptophyta</taxon>
        <taxon>Embryophyta</taxon>
        <taxon>Tracheophyta</taxon>
        <taxon>Spermatophyta</taxon>
        <taxon>Magnoliopsida</taxon>
        <taxon>eudicotyledons</taxon>
        <taxon>Gunneridae</taxon>
        <taxon>Pentapetalae</taxon>
        <taxon>asterids</taxon>
        <taxon>lamiids</taxon>
        <taxon>Solanales</taxon>
        <taxon>Convolvulaceae</taxon>
        <taxon>Cuscuteae</taxon>
        <taxon>Cuscuta</taxon>
        <taxon>Cuscuta subgen. Cuscuta</taxon>
    </lineage>
</organism>
<feature type="transmembrane region" description="Helical" evidence="1">
    <location>
        <begin position="69"/>
        <end position="95"/>
    </location>
</feature>
<dbReference type="AlphaFoldDB" id="A0AAV0CXC9"/>
<evidence type="ECO:0000313" key="2">
    <source>
        <dbReference type="EMBL" id="CAH9084765.1"/>
    </source>
</evidence>
<gene>
    <name evidence="2" type="ORF">CEPIT_LOCUS9009</name>
</gene>
<keyword evidence="3" id="KW-1185">Reference proteome</keyword>
<dbReference type="EMBL" id="CAMAPF010000047">
    <property type="protein sequence ID" value="CAH9084765.1"/>
    <property type="molecule type" value="Genomic_DNA"/>
</dbReference>
<keyword evidence="1" id="KW-0812">Transmembrane</keyword>
<dbReference type="Proteomes" id="UP001152523">
    <property type="component" value="Unassembled WGS sequence"/>
</dbReference>
<sequence>MEEIANKYKDMTIGDQEEELVFEEETLEEEGGSAEREVVPRIRPPPEPPPWVVRDARVRESFPISFHSFVFWFLVIVYVVRFVILFGILALFYVIEYVWIYENMDGCVKPVTWLVIRVALSGVIVSKAHHRVYSRCCWSLAGVNFVFFVNNV</sequence>
<keyword evidence="1" id="KW-0472">Membrane</keyword>